<accession>A0A6I6DEX6</accession>
<dbReference type="OrthoDB" id="9810066at2"/>
<dbReference type="InterPro" id="IPR000836">
    <property type="entry name" value="PRTase_dom"/>
</dbReference>
<dbReference type="PANTHER" id="PTHR43363:SF1">
    <property type="entry name" value="HYPOXANTHINE-GUANINE PHOSPHORIBOSYLTRANSFERASE"/>
    <property type="match status" value="1"/>
</dbReference>
<keyword evidence="3" id="KW-0175">Coiled coil</keyword>
<evidence type="ECO:0000313" key="5">
    <source>
        <dbReference type="EMBL" id="QGU00626.1"/>
    </source>
</evidence>
<name>A0A6I6DEX6_9FIRM</name>
<dbReference type="SUPFAM" id="SSF53271">
    <property type="entry name" value="PRTase-like"/>
    <property type="match status" value="1"/>
</dbReference>
<keyword evidence="1" id="KW-0328">Glycosyltransferase</keyword>
<dbReference type="Pfam" id="PF00156">
    <property type="entry name" value="Pribosyltran"/>
    <property type="match status" value="1"/>
</dbReference>
<dbReference type="Proteomes" id="UP000426444">
    <property type="component" value="Chromosome"/>
</dbReference>
<dbReference type="KEGG" id="salq:SYNTR_2032"/>
<keyword evidence="6" id="KW-1185">Reference proteome</keyword>
<proteinExistence type="predicted"/>
<sequence>MFKNRREAGYALSKELQKRDIEFDIVLGIPRGGVITAGAIAEVYSCPLDIIMAKKVGSPNLPEYAVGAVAPDGEVLIHERIKDYLQIDKADIKELAERVKNYINNQLDELRNSKKPANLEGKKVLLVDDGIATGFTIKAAVNYLKRQNIKNIIIAVPVAAKEAYLHLQESANEVVVLNVPERFYAVGQFYEDFTPVEDQTVINELYKANY</sequence>
<dbReference type="Gene3D" id="3.30.1310.20">
    <property type="entry name" value="PRTase-like"/>
    <property type="match status" value="1"/>
</dbReference>
<feature type="domain" description="Phosphoribosyltransferase" evidence="4">
    <location>
        <begin position="13"/>
        <end position="190"/>
    </location>
</feature>
<evidence type="ECO:0000256" key="2">
    <source>
        <dbReference type="ARBA" id="ARBA00022679"/>
    </source>
</evidence>
<dbReference type="InterPro" id="IPR029057">
    <property type="entry name" value="PRTase-like"/>
</dbReference>
<evidence type="ECO:0000259" key="4">
    <source>
        <dbReference type="Pfam" id="PF00156"/>
    </source>
</evidence>
<evidence type="ECO:0000256" key="3">
    <source>
        <dbReference type="SAM" id="Coils"/>
    </source>
</evidence>
<keyword evidence="2" id="KW-0808">Transferase</keyword>
<evidence type="ECO:0000313" key="6">
    <source>
        <dbReference type="Proteomes" id="UP000426444"/>
    </source>
</evidence>
<protein>
    <recommendedName>
        <fullName evidence="4">Phosphoribosyltransferase domain-containing protein</fullName>
    </recommendedName>
</protein>
<dbReference type="EMBL" id="CP046457">
    <property type="protein sequence ID" value="QGU00626.1"/>
    <property type="molecule type" value="Genomic_DNA"/>
</dbReference>
<dbReference type="AlphaFoldDB" id="A0A6I6DEX6"/>
<reference evidence="6" key="1">
    <citation type="journal article" date="2019" name="Microbiology">
        <title>Complete Genome Sequence of an Uncultured Bacterium of the Candidate Phylum Bipolaricaulota.</title>
        <authorList>
            <person name="Kadnikov V.V."/>
            <person name="Mardanov A.V."/>
            <person name="Beletsky A.V."/>
            <person name="Frank Y.A."/>
            <person name="Karnachuk O.V."/>
            <person name="Ravin N.V."/>
        </authorList>
    </citation>
    <scope>NUCLEOTIDE SEQUENCE [LARGE SCALE GENOMIC DNA]</scope>
</reference>
<dbReference type="GO" id="GO:0016757">
    <property type="term" value="F:glycosyltransferase activity"/>
    <property type="evidence" value="ECO:0007669"/>
    <property type="project" value="UniProtKB-KW"/>
</dbReference>
<dbReference type="Gene3D" id="3.40.50.2020">
    <property type="match status" value="1"/>
</dbReference>
<gene>
    <name evidence="5" type="ORF">SYNTR_2032</name>
</gene>
<dbReference type="RefSeq" id="WP_156204387.1">
    <property type="nucleotide sequence ID" value="NZ_CP046457.1"/>
</dbReference>
<feature type="coiled-coil region" evidence="3">
    <location>
        <begin position="85"/>
        <end position="113"/>
    </location>
</feature>
<dbReference type="CDD" id="cd06223">
    <property type="entry name" value="PRTases_typeI"/>
    <property type="match status" value="1"/>
</dbReference>
<evidence type="ECO:0000256" key="1">
    <source>
        <dbReference type="ARBA" id="ARBA00022676"/>
    </source>
</evidence>
<dbReference type="PANTHER" id="PTHR43363">
    <property type="entry name" value="HYPOXANTHINE PHOSPHORIBOSYLTRANSFERASE"/>
    <property type="match status" value="1"/>
</dbReference>
<organism evidence="5 6">
    <name type="scientific">Candidatus Syntrophocurvum alkaliphilum</name>
    <dbReference type="NCBI Taxonomy" id="2293317"/>
    <lineage>
        <taxon>Bacteria</taxon>
        <taxon>Bacillati</taxon>
        <taxon>Bacillota</taxon>
        <taxon>Clostridia</taxon>
        <taxon>Eubacteriales</taxon>
        <taxon>Syntrophomonadaceae</taxon>
        <taxon>Candidatus Syntrophocurvum</taxon>
    </lineage>
</organism>